<keyword evidence="4 6" id="KW-1133">Transmembrane helix</keyword>
<evidence type="ECO:0000313" key="8">
    <source>
        <dbReference type="EMBL" id="MFJ2822842.1"/>
    </source>
</evidence>
<feature type="transmembrane region" description="Helical" evidence="6">
    <location>
        <begin position="408"/>
        <end position="426"/>
    </location>
</feature>
<organism evidence="8 9">
    <name type="scientific">Streptomyces toxytricini</name>
    <name type="common">Actinomyces toxytricini</name>
    <dbReference type="NCBI Taxonomy" id="67369"/>
    <lineage>
        <taxon>Bacteria</taxon>
        <taxon>Bacillati</taxon>
        <taxon>Actinomycetota</taxon>
        <taxon>Actinomycetes</taxon>
        <taxon>Kitasatosporales</taxon>
        <taxon>Streptomycetaceae</taxon>
        <taxon>Streptomyces</taxon>
    </lineage>
</organism>
<dbReference type="Pfam" id="PF02687">
    <property type="entry name" value="FtsX"/>
    <property type="match status" value="1"/>
</dbReference>
<feature type="transmembrane region" description="Helical" evidence="6">
    <location>
        <begin position="819"/>
        <end position="844"/>
    </location>
</feature>
<feature type="transmembrane region" description="Helical" evidence="6">
    <location>
        <begin position="484"/>
        <end position="504"/>
    </location>
</feature>
<feature type="transmembrane region" description="Helical" evidence="6">
    <location>
        <begin position="864"/>
        <end position="887"/>
    </location>
</feature>
<evidence type="ECO:0000256" key="6">
    <source>
        <dbReference type="SAM" id="Phobius"/>
    </source>
</evidence>
<gene>
    <name evidence="8" type="ORF">ACIO7M_17250</name>
</gene>
<feature type="transmembrane region" description="Helical" evidence="6">
    <location>
        <begin position="363"/>
        <end position="387"/>
    </location>
</feature>
<dbReference type="InterPro" id="IPR038766">
    <property type="entry name" value="Membrane_comp_ABC_pdt"/>
</dbReference>
<keyword evidence="9" id="KW-1185">Reference proteome</keyword>
<dbReference type="Proteomes" id="UP001617351">
    <property type="component" value="Unassembled WGS sequence"/>
</dbReference>
<evidence type="ECO:0000256" key="3">
    <source>
        <dbReference type="ARBA" id="ARBA00022692"/>
    </source>
</evidence>
<feature type="transmembrane region" description="Helical" evidence="6">
    <location>
        <begin position="446"/>
        <end position="463"/>
    </location>
</feature>
<evidence type="ECO:0000256" key="2">
    <source>
        <dbReference type="ARBA" id="ARBA00022475"/>
    </source>
</evidence>
<dbReference type="RefSeq" id="WP_402382343.1">
    <property type="nucleotide sequence ID" value="NZ_JBIUYY010000007.1"/>
</dbReference>
<evidence type="ECO:0000313" key="9">
    <source>
        <dbReference type="Proteomes" id="UP001617351"/>
    </source>
</evidence>
<comment type="caution">
    <text evidence="8">The sequence shown here is derived from an EMBL/GenBank/DDBJ whole genome shotgun (WGS) entry which is preliminary data.</text>
</comment>
<name>A0ABW8EHX4_STRT5</name>
<feature type="transmembrane region" description="Helical" evidence="6">
    <location>
        <begin position="766"/>
        <end position="790"/>
    </location>
</feature>
<proteinExistence type="predicted"/>
<feature type="transmembrane region" description="Helical" evidence="6">
    <location>
        <begin position="268"/>
        <end position="292"/>
    </location>
</feature>
<accession>A0ABW8EHX4</accession>
<sequence length="900" mass="92750">MIALPIIGVSAADVTLRSSELSPAEAVSRKIGAADALLTSSGIGAAIHQKPDGTGYAPALATTAQPPEAGPDQAKSAVPAGADALKISTGHTKIRSRYGLLQTELREVDTASPLVKGMIVMDRGRTPEEAGEVVATNAFLEASGLFVGSQFTPRGSATWYRIVGAYELPSDLYKVEVTAPPGTLLTPLDKELRAAGVPGVVADDSYLVKTGPGGFTWNMVKEANTKGVVVHSRAVALDPPPHSDVPLFAQMESLGERDSGSLPASETAILATVVGLAMLEICLLAGPAFAVGARRSRRQLGLVGANGGDRRHIRAIVLSGGLVIGAAAAAVGTTAGILLTVALQPLLEERIGVRFGSFDLRPLELLGIALLAVLTGLLAAVVPAITASRETVLASLTGRRGIRRANRVLPFAGLAAVALGAAIALYGTTADAGATVVAGGSALAELGVVALTPVLVGLFGRTGRWLPLSPRLALRDAVRNRGRTAPAVAAVLAAVAGTVALATYQQSSEAQARAQYVAELPAGSGKVELHETGHQQSMGSVRQAVSRELPVSVRADVDHVQVGAPGCERLTGPGDCGQARIIRPKDQRCPLWEDAGREFTLAEARELRRDWRCADPQHGSMHQLVVADEKLLTALAVTDPGTVAALKSGRAVSFDPRDVKDGKATVRLTTSEAERAFTGEGELPGEDKVFPVHRAPEGTNGYGISLVLPPSAAQAAGLATQPFASYFTLDGKPTERQRQQLAAEIDRIGVEAPVAIESGFEPQDTAAMLALTVFAALVTVGAAGIATGLAQTDAEADLKTLSAVGAPPRVRRTLSGFQCGVVALMGVVLGTASGILPAVALRLAQRREIAEMAGDEVPFVPIVLPWDTFAALLVLVPLGAALLAAAVTRSASGIARRAAG</sequence>
<dbReference type="PANTHER" id="PTHR30287">
    <property type="entry name" value="MEMBRANE COMPONENT OF PREDICTED ABC SUPERFAMILY METABOLITE UPTAKE TRANSPORTER"/>
    <property type="match status" value="1"/>
</dbReference>
<evidence type="ECO:0000256" key="5">
    <source>
        <dbReference type="ARBA" id="ARBA00023136"/>
    </source>
</evidence>
<evidence type="ECO:0000256" key="4">
    <source>
        <dbReference type="ARBA" id="ARBA00022989"/>
    </source>
</evidence>
<dbReference type="PANTHER" id="PTHR30287:SF2">
    <property type="entry name" value="BLL1001 PROTEIN"/>
    <property type="match status" value="1"/>
</dbReference>
<evidence type="ECO:0000259" key="7">
    <source>
        <dbReference type="Pfam" id="PF02687"/>
    </source>
</evidence>
<protein>
    <submittedName>
        <fullName evidence="8">FtsX-like permease family protein</fullName>
    </submittedName>
</protein>
<dbReference type="EMBL" id="JBIUYY010000007">
    <property type="protein sequence ID" value="MFJ2822842.1"/>
    <property type="molecule type" value="Genomic_DNA"/>
</dbReference>
<reference evidence="8 9" key="1">
    <citation type="submission" date="2024-10" db="EMBL/GenBank/DDBJ databases">
        <title>The Natural Products Discovery Center: Release of the First 8490 Sequenced Strains for Exploring Actinobacteria Biosynthetic Diversity.</title>
        <authorList>
            <person name="Kalkreuter E."/>
            <person name="Kautsar S.A."/>
            <person name="Yang D."/>
            <person name="Bader C.D."/>
            <person name="Teijaro C.N."/>
            <person name="Fluegel L."/>
            <person name="Davis C.M."/>
            <person name="Simpson J.R."/>
            <person name="Lauterbach L."/>
            <person name="Steele A.D."/>
            <person name="Gui C."/>
            <person name="Meng S."/>
            <person name="Li G."/>
            <person name="Viehrig K."/>
            <person name="Ye F."/>
            <person name="Su P."/>
            <person name="Kiefer A.F."/>
            <person name="Nichols A."/>
            <person name="Cepeda A.J."/>
            <person name="Yan W."/>
            <person name="Fan B."/>
            <person name="Jiang Y."/>
            <person name="Adhikari A."/>
            <person name="Zheng C.-J."/>
            <person name="Schuster L."/>
            <person name="Cowan T.M."/>
            <person name="Smanski M.J."/>
            <person name="Chevrette M.G."/>
            <person name="De Carvalho L.P.S."/>
            <person name="Shen B."/>
        </authorList>
    </citation>
    <scope>NUCLEOTIDE SEQUENCE [LARGE SCALE GENOMIC DNA]</scope>
    <source>
        <strain evidence="8 9">NPDC087220</strain>
    </source>
</reference>
<feature type="domain" description="ABC3 transporter permease C-terminal" evidence="7">
    <location>
        <begin position="288"/>
        <end position="390"/>
    </location>
</feature>
<dbReference type="InterPro" id="IPR003838">
    <property type="entry name" value="ABC3_permease_C"/>
</dbReference>
<evidence type="ECO:0000256" key="1">
    <source>
        <dbReference type="ARBA" id="ARBA00004651"/>
    </source>
</evidence>
<comment type="subcellular location">
    <subcellularLocation>
        <location evidence="1">Cell membrane</location>
        <topology evidence="1">Multi-pass membrane protein</topology>
    </subcellularLocation>
</comment>
<keyword evidence="2" id="KW-1003">Cell membrane</keyword>
<keyword evidence="3 6" id="KW-0812">Transmembrane</keyword>
<keyword evidence="5 6" id="KW-0472">Membrane</keyword>
<feature type="transmembrane region" description="Helical" evidence="6">
    <location>
        <begin position="313"/>
        <end position="343"/>
    </location>
</feature>